<dbReference type="PRINTS" id="PR00069">
    <property type="entry name" value="ALDKETRDTASE"/>
</dbReference>
<evidence type="ECO:0000256" key="1">
    <source>
        <dbReference type="ARBA" id="ARBA00007905"/>
    </source>
</evidence>
<organism evidence="5 6">
    <name type="scientific">Imperialibacter roseus</name>
    <dbReference type="NCBI Taxonomy" id="1324217"/>
    <lineage>
        <taxon>Bacteria</taxon>
        <taxon>Pseudomonadati</taxon>
        <taxon>Bacteroidota</taxon>
        <taxon>Cytophagia</taxon>
        <taxon>Cytophagales</taxon>
        <taxon>Flammeovirgaceae</taxon>
        <taxon>Imperialibacter</taxon>
    </lineage>
</organism>
<dbReference type="Pfam" id="PF00248">
    <property type="entry name" value="Aldo_ket_red"/>
    <property type="match status" value="1"/>
</dbReference>
<comment type="similarity">
    <text evidence="1">Belongs to the aldo/keto reductase family.</text>
</comment>
<dbReference type="InterPro" id="IPR044500">
    <property type="entry name" value="AKR5G"/>
</dbReference>
<evidence type="ECO:0000259" key="4">
    <source>
        <dbReference type="Pfam" id="PF00248"/>
    </source>
</evidence>
<dbReference type="SUPFAM" id="SSF51430">
    <property type="entry name" value="NAD(P)-linked oxidoreductase"/>
    <property type="match status" value="1"/>
</dbReference>
<dbReference type="InterPro" id="IPR023210">
    <property type="entry name" value="NADP_OxRdtase_dom"/>
</dbReference>
<dbReference type="Gene3D" id="3.20.20.100">
    <property type="entry name" value="NADP-dependent oxidoreductase domain"/>
    <property type="match status" value="1"/>
</dbReference>
<sequence>MTITDIKGTVKLNNGIQMPYFGLGVFKTKDGKQVIDAIHHAIENGYRLIDTAALYGNERGVGDAVRASGAPRKDIFVTTKVWNNEQGYEPTLRAFDHSIKRLGLDYVDLFLIHWPVKGKYKETWKALERLLNEGYIRSIGVSNFLQHHLEDLMNSSSSVPAVNQIEFHPRLVQQSLLDFCAQKKIQVEAWSPLMQGGVFKIEALQQLASKYGKTVAQLVLRWNLQKGVITIPKSINQLRIKENANIFDYTITPEDMAAIDHLDKHQRVGADPDNFSF</sequence>
<dbReference type="PROSITE" id="PS00062">
    <property type="entry name" value="ALDOKETO_REDUCTASE_2"/>
    <property type="match status" value="1"/>
</dbReference>
<keyword evidence="2" id="KW-0521">NADP</keyword>
<evidence type="ECO:0000313" key="5">
    <source>
        <dbReference type="EMBL" id="WOK09455.1"/>
    </source>
</evidence>
<keyword evidence="3" id="KW-0560">Oxidoreductase</keyword>
<dbReference type="PIRSF" id="PIRSF000097">
    <property type="entry name" value="AKR"/>
    <property type="match status" value="1"/>
</dbReference>
<dbReference type="PROSITE" id="PS00798">
    <property type="entry name" value="ALDOKETO_REDUCTASE_1"/>
    <property type="match status" value="1"/>
</dbReference>
<dbReference type="PANTHER" id="PTHR43827">
    <property type="entry name" value="2,5-DIKETO-D-GLUCONIC ACID REDUCTASE"/>
    <property type="match status" value="1"/>
</dbReference>
<gene>
    <name evidence="5" type="ORF">RT717_12475</name>
</gene>
<dbReference type="InterPro" id="IPR018170">
    <property type="entry name" value="Aldo/ket_reductase_CS"/>
</dbReference>
<dbReference type="Proteomes" id="UP001302349">
    <property type="component" value="Chromosome"/>
</dbReference>
<dbReference type="InterPro" id="IPR020471">
    <property type="entry name" value="AKR"/>
</dbReference>
<dbReference type="CDD" id="cd19157">
    <property type="entry name" value="AKR_AKR5G1-3"/>
    <property type="match status" value="1"/>
</dbReference>
<dbReference type="EMBL" id="CP136051">
    <property type="protein sequence ID" value="WOK09455.1"/>
    <property type="molecule type" value="Genomic_DNA"/>
</dbReference>
<dbReference type="PANTHER" id="PTHR43827:SF3">
    <property type="entry name" value="NADP-DEPENDENT OXIDOREDUCTASE DOMAIN-CONTAINING PROTEIN"/>
    <property type="match status" value="1"/>
</dbReference>
<evidence type="ECO:0000313" key="6">
    <source>
        <dbReference type="Proteomes" id="UP001302349"/>
    </source>
</evidence>
<evidence type="ECO:0000256" key="2">
    <source>
        <dbReference type="ARBA" id="ARBA00022857"/>
    </source>
</evidence>
<proteinExistence type="inferred from homology"/>
<dbReference type="InterPro" id="IPR036812">
    <property type="entry name" value="NAD(P)_OxRdtase_dom_sf"/>
</dbReference>
<dbReference type="PROSITE" id="PS00063">
    <property type="entry name" value="ALDOKETO_REDUCTASE_3"/>
    <property type="match status" value="1"/>
</dbReference>
<keyword evidence="6" id="KW-1185">Reference proteome</keyword>
<feature type="domain" description="NADP-dependent oxidoreductase" evidence="4">
    <location>
        <begin position="28"/>
        <end position="263"/>
    </location>
</feature>
<dbReference type="RefSeq" id="WP_317492073.1">
    <property type="nucleotide sequence ID" value="NZ_CP136051.1"/>
</dbReference>
<protein>
    <submittedName>
        <fullName evidence="5">Aldo/keto reductase</fullName>
    </submittedName>
</protein>
<reference evidence="5 6" key="1">
    <citation type="journal article" date="2023" name="Microbiol. Resour. Announc.">
        <title>Complete Genome Sequence of Imperialibacter roseus strain P4T.</title>
        <authorList>
            <person name="Tizabi D.R."/>
            <person name="Bachvaroff T."/>
            <person name="Hill R.T."/>
        </authorList>
    </citation>
    <scope>NUCLEOTIDE SEQUENCE [LARGE SCALE GENOMIC DNA]</scope>
    <source>
        <strain evidence="5 6">P4T</strain>
    </source>
</reference>
<evidence type="ECO:0000256" key="3">
    <source>
        <dbReference type="ARBA" id="ARBA00023002"/>
    </source>
</evidence>
<accession>A0ABZ0IYK9</accession>
<name>A0ABZ0IYK9_9BACT</name>